<protein>
    <recommendedName>
        <fullName evidence="4">Secreted protein</fullName>
    </recommendedName>
</protein>
<dbReference type="Proteomes" id="UP000813461">
    <property type="component" value="Unassembled WGS sequence"/>
</dbReference>
<sequence length="100" mass="11182">MQCLLAFFLAMQCLLAQRRSVCSLPFAPIRYPQDELYARIPSNNAVSSCSIPQQRSVCLFPPQSCYTRHVHRSPESCKLLAPHRNPVIGIAKSCQTCCAI</sequence>
<keyword evidence="1" id="KW-0732">Signal</keyword>
<reference evidence="2" key="1">
    <citation type="journal article" date="2021" name="Nat. Commun.">
        <title>Genetic determinants of endophytism in the Arabidopsis root mycobiome.</title>
        <authorList>
            <person name="Mesny F."/>
            <person name="Miyauchi S."/>
            <person name="Thiergart T."/>
            <person name="Pickel B."/>
            <person name="Atanasova L."/>
            <person name="Karlsson M."/>
            <person name="Huettel B."/>
            <person name="Barry K.W."/>
            <person name="Haridas S."/>
            <person name="Chen C."/>
            <person name="Bauer D."/>
            <person name="Andreopoulos W."/>
            <person name="Pangilinan J."/>
            <person name="LaButti K."/>
            <person name="Riley R."/>
            <person name="Lipzen A."/>
            <person name="Clum A."/>
            <person name="Drula E."/>
            <person name="Henrissat B."/>
            <person name="Kohler A."/>
            <person name="Grigoriev I.V."/>
            <person name="Martin F.M."/>
            <person name="Hacquard S."/>
        </authorList>
    </citation>
    <scope>NUCLEOTIDE SEQUENCE</scope>
    <source>
        <strain evidence="2">MPI-SDFR-AT-0120</strain>
    </source>
</reference>
<evidence type="ECO:0000313" key="2">
    <source>
        <dbReference type="EMBL" id="KAH7080838.1"/>
    </source>
</evidence>
<accession>A0A8K0R1R3</accession>
<name>A0A8K0R1R3_9PLEO</name>
<comment type="caution">
    <text evidence="2">The sequence shown here is derived from an EMBL/GenBank/DDBJ whole genome shotgun (WGS) entry which is preliminary data.</text>
</comment>
<gene>
    <name evidence="2" type="ORF">FB567DRAFT_531890</name>
</gene>
<organism evidence="2 3">
    <name type="scientific">Paraphoma chrysanthemicola</name>
    <dbReference type="NCBI Taxonomy" id="798071"/>
    <lineage>
        <taxon>Eukaryota</taxon>
        <taxon>Fungi</taxon>
        <taxon>Dikarya</taxon>
        <taxon>Ascomycota</taxon>
        <taxon>Pezizomycotina</taxon>
        <taxon>Dothideomycetes</taxon>
        <taxon>Pleosporomycetidae</taxon>
        <taxon>Pleosporales</taxon>
        <taxon>Pleosporineae</taxon>
        <taxon>Phaeosphaeriaceae</taxon>
        <taxon>Paraphoma</taxon>
    </lineage>
</organism>
<proteinExistence type="predicted"/>
<dbReference type="AlphaFoldDB" id="A0A8K0R1R3"/>
<dbReference type="EMBL" id="JAGMVJ010000015">
    <property type="protein sequence ID" value="KAH7080838.1"/>
    <property type="molecule type" value="Genomic_DNA"/>
</dbReference>
<evidence type="ECO:0008006" key="4">
    <source>
        <dbReference type="Google" id="ProtNLM"/>
    </source>
</evidence>
<feature type="chain" id="PRO_5035477362" description="Secreted protein" evidence="1">
    <location>
        <begin position="17"/>
        <end position="100"/>
    </location>
</feature>
<evidence type="ECO:0000256" key="1">
    <source>
        <dbReference type="SAM" id="SignalP"/>
    </source>
</evidence>
<feature type="signal peptide" evidence="1">
    <location>
        <begin position="1"/>
        <end position="16"/>
    </location>
</feature>
<keyword evidence="3" id="KW-1185">Reference proteome</keyword>
<evidence type="ECO:0000313" key="3">
    <source>
        <dbReference type="Proteomes" id="UP000813461"/>
    </source>
</evidence>